<dbReference type="PANTHER" id="PTHR10127">
    <property type="entry name" value="DISCOIDIN, CUB, EGF, LAMININ , AND ZINC METALLOPROTEASE DOMAIN CONTAINING"/>
    <property type="match status" value="1"/>
</dbReference>
<reference evidence="4" key="1">
    <citation type="submission" date="2021-11" db="EMBL/GenBank/DDBJ databases">
        <authorList>
            <person name="Schell T."/>
        </authorList>
    </citation>
    <scope>NUCLEOTIDE SEQUENCE</scope>
    <source>
        <strain evidence="4">M5</strain>
    </source>
</reference>
<dbReference type="OrthoDB" id="291007at2759"/>
<comment type="cofactor">
    <cofactor evidence="1 2">
        <name>Zn(2+)</name>
        <dbReference type="ChEBI" id="CHEBI:29105"/>
    </cofactor>
    <text evidence="1 2">Binds 1 zinc ion per subunit.</text>
</comment>
<keyword evidence="5" id="KW-1185">Reference proteome</keyword>
<dbReference type="EMBL" id="CAKKLH010000112">
    <property type="protein sequence ID" value="CAH0103496.1"/>
    <property type="molecule type" value="Genomic_DNA"/>
</dbReference>
<dbReference type="PRINTS" id="PR00480">
    <property type="entry name" value="ASTACIN"/>
</dbReference>
<dbReference type="SMART" id="SM00235">
    <property type="entry name" value="ZnMc"/>
    <property type="match status" value="1"/>
</dbReference>
<dbReference type="InterPro" id="IPR006026">
    <property type="entry name" value="Peptidase_Metallo"/>
</dbReference>
<proteinExistence type="predicted"/>
<sequence>MLSYKSSCWKAGYTISRSLSSLCCVKTQRLQGMRSPLSMMVAFSTLWLVSVTATPVHKNLDKDSKSTTDFIAGLPLTEEMKGNFSGIGKEFIEDFYPWEKQDPTLHEGDIQFFGDKNAILNNSYRWPNAKIPYIIENVFTPNERNVIAFSMNEYHKYTCIQFVPRTSEGNYVRILKGGTGCSSYVGMQNTGAQDLSLDDGCVSINVPGIVMHELMHAAGFFHEHTRPDRDTYVRIDFDNIIEDKKEANFVKKDASQVTTLGLQYDYDSVMHYEKNAFAIDRNRPTIIPIPNENVKIGNRTKFSWLDLLKLNTLYCSEIG</sequence>
<protein>
    <recommendedName>
        <fullName evidence="2">Metalloendopeptidase</fullName>
        <ecNumber evidence="2">3.4.24.-</ecNumber>
    </recommendedName>
</protein>
<comment type="caution">
    <text evidence="4">The sequence shown here is derived from an EMBL/GenBank/DDBJ whole genome shotgun (WGS) entry which is preliminary data.</text>
</comment>
<dbReference type="Proteomes" id="UP000789390">
    <property type="component" value="Unassembled WGS sequence"/>
</dbReference>
<feature type="binding site" evidence="1">
    <location>
        <position position="222"/>
    </location>
    <ligand>
        <name>Zn(2+)</name>
        <dbReference type="ChEBI" id="CHEBI:29105"/>
        <note>catalytic</note>
    </ligand>
</feature>
<dbReference type="Pfam" id="PF01400">
    <property type="entry name" value="Astacin"/>
    <property type="match status" value="1"/>
</dbReference>
<dbReference type="GO" id="GO:0006508">
    <property type="term" value="P:proteolysis"/>
    <property type="evidence" value="ECO:0007669"/>
    <property type="project" value="UniProtKB-KW"/>
</dbReference>
<keyword evidence="1 2" id="KW-0378">Hydrolase</keyword>
<accession>A0A8J2RNK6</accession>
<feature type="binding site" evidence="1">
    <location>
        <position position="212"/>
    </location>
    <ligand>
        <name>Zn(2+)</name>
        <dbReference type="ChEBI" id="CHEBI:29105"/>
        <note>catalytic</note>
    </ligand>
</feature>
<organism evidence="4 5">
    <name type="scientific">Daphnia galeata</name>
    <dbReference type="NCBI Taxonomy" id="27404"/>
    <lineage>
        <taxon>Eukaryota</taxon>
        <taxon>Metazoa</taxon>
        <taxon>Ecdysozoa</taxon>
        <taxon>Arthropoda</taxon>
        <taxon>Crustacea</taxon>
        <taxon>Branchiopoda</taxon>
        <taxon>Diplostraca</taxon>
        <taxon>Cladocera</taxon>
        <taxon>Anomopoda</taxon>
        <taxon>Daphniidae</taxon>
        <taxon>Daphnia</taxon>
    </lineage>
</organism>
<gene>
    <name evidence="4" type="ORF">DGAL_LOCUS6070</name>
</gene>
<evidence type="ECO:0000256" key="1">
    <source>
        <dbReference type="PROSITE-ProRule" id="PRU01211"/>
    </source>
</evidence>
<dbReference type="InterPro" id="IPR001506">
    <property type="entry name" value="Peptidase_M12A"/>
</dbReference>
<dbReference type="Gene3D" id="3.40.390.10">
    <property type="entry name" value="Collagenase (Catalytic Domain)"/>
    <property type="match status" value="1"/>
</dbReference>
<evidence type="ECO:0000313" key="4">
    <source>
        <dbReference type="EMBL" id="CAH0103496.1"/>
    </source>
</evidence>
<dbReference type="AlphaFoldDB" id="A0A8J2RNK6"/>
<evidence type="ECO:0000259" key="3">
    <source>
        <dbReference type="PROSITE" id="PS51864"/>
    </source>
</evidence>
<feature type="active site" evidence="1">
    <location>
        <position position="213"/>
    </location>
</feature>
<feature type="binding site" evidence="1">
    <location>
        <position position="216"/>
    </location>
    <ligand>
        <name>Zn(2+)</name>
        <dbReference type="ChEBI" id="CHEBI:29105"/>
        <note>catalytic</note>
    </ligand>
</feature>
<dbReference type="InterPro" id="IPR024079">
    <property type="entry name" value="MetalloPept_cat_dom_sf"/>
</dbReference>
<feature type="domain" description="Peptidase M12A" evidence="3">
    <location>
        <begin position="117"/>
        <end position="316"/>
    </location>
</feature>
<dbReference type="EC" id="3.4.24.-" evidence="2"/>
<keyword evidence="1 2" id="KW-0862">Zinc</keyword>
<keyword evidence="1 2" id="KW-0479">Metal-binding</keyword>
<dbReference type="InterPro" id="IPR034035">
    <property type="entry name" value="Astacin-like_dom"/>
</dbReference>
<dbReference type="GO" id="GO:0008270">
    <property type="term" value="F:zinc ion binding"/>
    <property type="evidence" value="ECO:0007669"/>
    <property type="project" value="UniProtKB-UniRule"/>
</dbReference>
<dbReference type="FunFam" id="3.40.390.10:FF:000066">
    <property type="entry name" value="Metalloendopeptidase"/>
    <property type="match status" value="1"/>
</dbReference>
<keyword evidence="1 2" id="KW-0482">Metalloprotease</keyword>
<comment type="caution">
    <text evidence="1">Lacks conserved residue(s) required for the propagation of feature annotation.</text>
</comment>
<dbReference type="PANTHER" id="PTHR10127:SF883">
    <property type="entry name" value="ZINC METALLOPROTEINASE NAS-8"/>
    <property type="match status" value="1"/>
</dbReference>
<keyword evidence="1 2" id="KW-0645">Protease</keyword>
<name>A0A8J2RNK6_9CRUS</name>
<dbReference type="GO" id="GO:0004222">
    <property type="term" value="F:metalloendopeptidase activity"/>
    <property type="evidence" value="ECO:0007669"/>
    <property type="project" value="UniProtKB-UniRule"/>
</dbReference>
<dbReference type="PROSITE" id="PS51864">
    <property type="entry name" value="ASTACIN"/>
    <property type="match status" value="1"/>
</dbReference>
<evidence type="ECO:0000313" key="5">
    <source>
        <dbReference type="Proteomes" id="UP000789390"/>
    </source>
</evidence>
<dbReference type="SUPFAM" id="SSF55486">
    <property type="entry name" value="Metalloproteases ('zincins'), catalytic domain"/>
    <property type="match status" value="1"/>
</dbReference>
<dbReference type="CDD" id="cd04280">
    <property type="entry name" value="ZnMc_astacin_like"/>
    <property type="match status" value="1"/>
</dbReference>
<evidence type="ECO:0000256" key="2">
    <source>
        <dbReference type="RuleBase" id="RU361183"/>
    </source>
</evidence>